<dbReference type="EMBL" id="GGEC01086991">
    <property type="protein sequence ID" value="MBX67475.1"/>
    <property type="molecule type" value="Transcribed_RNA"/>
</dbReference>
<accession>A0A2P2QKQ7</accession>
<evidence type="ECO:0000313" key="1">
    <source>
        <dbReference type="EMBL" id="MBX67475.1"/>
    </source>
</evidence>
<dbReference type="AlphaFoldDB" id="A0A2P2QKQ7"/>
<sequence>MHHTEDRKISPIVKASLSKELQTCS</sequence>
<name>A0A2P2QKQ7_RHIMU</name>
<protein>
    <submittedName>
        <fullName evidence="1">Uncharacterized protein</fullName>
    </submittedName>
</protein>
<organism evidence="1">
    <name type="scientific">Rhizophora mucronata</name>
    <name type="common">Asiatic mangrove</name>
    <dbReference type="NCBI Taxonomy" id="61149"/>
    <lineage>
        <taxon>Eukaryota</taxon>
        <taxon>Viridiplantae</taxon>
        <taxon>Streptophyta</taxon>
        <taxon>Embryophyta</taxon>
        <taxon>Tracheophyta</taxon>
        <taxon>Spermatophyta</taxon>
        <taxon>Magnoliopsida</taxon>
        <taxon>eudicotyledons</taxon>
        <taxon>Gunneridae</taxon>
        <taxon>Pentapetalae</taxon>
        <taxon>rosids</taxon>
        <taxon>fabids</taxon>
        <taxon>Malpighiales</taxon>
        <taxon>Rhizophoraceae</taxon>
        <taxon>Rhizophora</taxon>
    </lineage>
</organism>
<proteinExistence type="predicted"/>
<reference evidence="1" key="1">
    <citation type="submission" date="2018-02" db="EMBL/GenBank/DDBJ databases">
        <title>Rhizophora mucronata_Transcriptome.</title>
        <authorList>
            <person name="Meera S.P."/>
            <person name="Sreeshan A."/>
            <person name="Augustine A."/>
        </authorList>
    </citation>
    <scope>NUCLEOTIDE SEQUENCE</scope>
    <source>
        <tissue evidence="1">Leaf</tissue>
    </source>
</reference>